<comment type="caution">
    <text evidence="1">The sequence shown here is derived from an EMBL/GenBank/DDBJ whole genome shotgun (WGS) entry which is preliminary data.</text>
</comment>
<dbReference type="AlphaFoldDB" id="A0A9J5YT24"/>
<organism evidence="1 2">
    <name type="scientific">Solanum commersonii</name>
    <name type="common">Commerson's wild potato</name>
    <name type="synonym">Commerson's nightshade</name>
    <dbReference type="NCBI Taxonomy" id="4109"/>
    <lineage>
        <taxon>Eukaryota</taxon>
        <taxon>Viridiplantae</taxon>
        <taxon>Streptophyta</taxon>
        <taxon>Embryophyta</taxon>
        <taxon>Tracheophyta</taxon>
        <taxon>Spermatophyta</taxon>
        <taxon>Magnoliopsida</taxon>
        <taxon>eudicotyledons</taxon>
        <taxon>Gunneridae</taxon>
        <taxon>Pentapetalae</taxon>
        <taxon>asterids</taxon>
        <taxon>lamiids</taxon>
        <taxon>Solanales</taxon>
        <taxon>Solanaceae</taxon>
        <taxon>Solanoideae</taxon>
        <taxon>Solaneae</taxon>
        <taxon>Solanum</taxon>
    </lineage>
</organism>
<name>A0A9J5YT24_SOLCO</name>
<accession>A0A9J5YT24</accession>
<protein>
    <submittedName>
        <fullName evidence="1">Uncharacterized protein</fullName>
    </submittedName>
</protein>
<evidence type="ECO:0000313" key="2">
    <source>
        <dbReference type="Proteomes" id="UP000824120"/>
    </source>
</evidence>
<evidence type="ECO:0000313" key="1">
    <source>
        <dbReference type="EMBL" id="KAG5603530.1"/>
    </source>
</evidence>
<gene>
    <name evidence="1" type="ORF">H5410_025022</name>
</gene>
<keyword evidence="2" id="KW-1185">Reference proteome</keyword>
<reference evidence="1 2" key="1">
    <citation type="submission" date="2020-09" db="EMBL/GenBank/DDBJ databases">
        <title>De no assembly of potato wild relative species, Solanum commersonii.</title>
        <authorList>
            <person name="Cho K."/>
        </authorList>
    </citation>
    <scope>NUCLEOTIDE SEQUENCE [LARGE SCALE GENOMIC DNA]</scope>
    <source>
        <strain evidence="1">LZ3.2</strain>
        <tissue evidence="1">Leaf</tissue>
    </source>
</reference>
<dbReference type="Proteomes" id="UP000824120">
    <property type="component" value="Chromosome 5"/>
</dbReference>
<dbReference type="EMBL" id="JACXVP010000005">
    <property type="protein sequence ID" value="KAG5603530.1"/>
    <property type="molecule type" value="Genomic_DNA"/>
</dbReference>
<proteinExistence type="predicted"/>
<sequence>MMMMTEAMGAKNEDDLLDRVFSLIVELGIFGAILEPEEEENKAAFMVISELFYRQNKETE</sequence>